<dbReference type="OrthoDB" id="10532195at2759"/>
<gene>
    <name evidence="1" type="ORF">MUK42_35632</name>
</gene>
<sequence length="183" mass="20402">MKWTGLYCKVFEPDSVESTRTLRRSGLGLQSRALRSPHEVPRLALRPLILPPLLPPSSAAGKVSNALHTVSLRPSPVPPLCRKELVQLGPVEQDSKLSQELLVMGWTNNSSLSDWFKEDDLQPRLSPPKQRGSEIHSLCNGSEMQALINIKGCFFGGRMVHASFYGEERFRNKELASMHGETN</sequence>
<organism evidence="1 2">
    <name type="scientific">Musa troglodytarum</name>
    <name type="common">fe'i banana</name>
    <dbReference type="NCBI Taxonomy" id="320322"/>
    <lineage>
        <taxon>Eukaryota</taxon>
        <taxon>Viridiplantae</taxon>
        <taxon>Streptophyta</taxon>
        <taxon>Embryophyta</taxon>
        <taxon>Tracheophyta</taxon>
        <taxon>Spermatophyta</taxon>
        <taxon>Magnoliopsida</taxon>
        <taxon>Liliopsida</taxon>
        <taxon>Zingiberales</taxon>
        <taxon>Musaceae</taxon>
        <taxon>Musa</taxon>
    </lineage>
</organism>
<name>A0A9E7ECN1_9LILI</name>
<evidence type="ECO:0000313" key="2">
    <source>
        <dbReference type="Proteomes" id="UP001055439"/>
    </source>
</evidence>
<accession>A0A9E7ECN1</accession>
<dbReference type="EMBL" id="CP097502">
    <property type="protein sequence ID" value="URD74481.1"/>
    <property type="molecule type" value="Genomic_DNA"/>
</dbReference>
<proteinExistence type="predicted"/>
<evidence type="ECO:0000313" key="1">
    <source>
        <dbReference type="EMBL" id="URD74481.1"/>
    </source>
</evidence>
<keyword evidence="2" id="KW-1185">Reference proteome</keyword>
<dbReference type="AlphaFoldDB" id="A0A9E7ECN1"/>
<dbReference type="Proteomes" id="UP001055439">
    <property type="component" value="Chromosome 1"/>
</dbReference>
<protein>
    <submittedName>
        <fullName evidence="1">Uncharacterized protein</fullName>
    </submittedName>
</protein>
<reference evidence="1" key="1">
    <citation type="submission" date="2022-05" db="EMBL/GenBank/DDBJ databases">
        <title>The Musa troglodytarum L. genome provides insights into the mechanism of non-climacteric behaviour and enrichment of carotenoids.</title>
        <authorList>
            <person name="Wang J."/>
        </authorList>
    </citation>
    <scope>NUCLEOTIDE SEQUENCE</scope>
    <source>
        <tissue evidence="1">Leaf</tissue>
    </source>
</reference>